<dbReference type="RefSeq" id="XP_024745373.1">
    <property type="nucleotide sequence ID" value="XM_024891831.1"/>
</dbReference>
<dbReference type="Proteomes" id="UP000241546">
    <property type="component" value="Unassembled WGS sequence"/>
</dbReference>
<dbReference type="EMBL" id="KZ680225">
    <property type="protein sequence ID" value="PTB62053.1"/>
    <property type="molecule type" value="Genomic_DNA"/>
</dbReference>
<reference evidence="3" key="1">
    <citation type="submission" date="2016-07" db="EMBL/GenBank/DDBJ databases">
        <title>Multiple horizontal gene transfer events from other fungi enriched the ability of initially mycotrophic Trichoderma (Ascomycota) to feed on dead plant biomass.</title>
        <authorList>
            <consortium name="DOE Joint Genome Institute"/>
            <person name="Atanasova L."/>
            <person name="Chenthamara K."/>
            <person name="Zhang J."/>
            <person name="Grujic M."/>
            <person name="Henrissat B."/>
            <person name="Kuo A."/>
            <person name="Aerts A."/>
            <person name="Salamov A."/>
            <person name="Lipzen A."/>
            <person name="Labutti K."/>
            <person name="Barry K."/>
            <person name="Miao Y."/>
            <person name="Rahimi M.J."/>
            <person name="Shen Q."/>
            <person name="Grigoriev I.V."/>
            <person name="Kubicek C.P."/>
            <person name="Druzhinina I.S."/>
        </authorList>
    </citation>
    <scope>NUCLEOTIDE SEQUENCE [LARGE SCALE GENOMIC DNA]</scope>
    <source>
        <strain evidence="3">TUCIM 6016</strain>
    </source>
</reference>
<name>A0A2T4AYB1_9HYPO</name>
<evidence type="ECO:0000256" key="1">
    <source>
        <dbReference type="SAM" id="Phobius"/>
    </source>
</evidence>
<protein>
    <submittedName>
        <fullName evidence="2">Uncharacterized protein</fullName>
    </submittedName>
</protein>
<keyword evidence="3" id="KW-1185">Reference proteome</keyword>
<proteinExistence type="predicted"/>
<keyword evidence="1" id="KW-0472">Membrane</keyword>
<keyword evidence="1" id="KW-0812">Transmembrane</keyword>
<sequence>MEAGNGLPKPVTANTSKHSLRSDCLEWLRHLRQLEKDAQVPLDEGQVPHSRGSKTRRAFPYADLSESDVFEVLHIHERYRLPSLVEDTEVADLPNFEDVTPYDVTKEQQKMLWEKEASRLVAVVQSDTPLEFEGSSDFKADSKKSYELLTDLAAQVWLGECIVTYDAQSLFSEHCKQLCYNSLLRRSRSTIDYICNKDDEDDDEEDIRDKMAQRATKIDVVNFINYVTAVFVRNFCMATEGKSFHARIIANLARISTKLKVVATRPLEFCQTSIANGVPDRGAVDLPTHYGMRGRQTGIMNEFSQGLGPMPESESPMLAKLRALDPERDGNPDRTSKKDSLRKMYYFNCSKHQAMIHEMLGFVLLSLRGGNQLTSASISSYEMTAIVFKTGFEKFPALVFQDRDNDFLGTSDASNINCARSAFHNLDQAIKKIHPLRPQINRPVRTNRESLRTPSKLRLNSMTQVISVIVPFLFTNPIAVSICEKFISLSIFTELSEERRLNPVKHSDFDRYFAFFSLSTKEYNNSQSVSQPHGAKSLSHSLIRQKTLLSRRHDEKEHVNLDQLVDDSRDSKLIEQFQIKVDADQKKMKSWVYEEKGVMVQCKVYVFAIMFLCVILVMGGIAFGASVGQRISGVDPFNVTSYCWVLAAFILLIAKSVRVHNWSWNDFLHGRVLCKSVSELSSVTGIDDQTILVKLLQDEFFSFLETRGPYNAVFRRRSQDDGFSIDRPLTMWTMLFSGLIMVEVEVARGRGLVCLDLRRGTLLDTIKRLGEHHDEESIYIHSSQLLHEEGQRSGGDKNTIRLKKDKTFWIQAVGFYNNKDAKFI</sequence>
<keyword evidence="1" id="KW-1133">Transmembrane helix</keyword>
<dbReference type="AlphaFoldDB" id="A0A2T4AYB1"/>
<feature type="transmembrane region" description="Helical" evidence="1">
    <location>
        <begin position="637"/>
        <end position="654"/>
    </location>
</feature>
<evidence type="ECO:0000313" key="2">
    <source>
        <dbReference type="EMBL" id="PTB62053.1"/>
    </source>
</evidence>
<dbReference type="GeneID" id="36599949"/>
<gene>
    <name evidence="2" type="ORF">BBK36DRAFT_1130314</name>
</gene>
<feature type="transmembrane region" description="Helical" evidence="1">
    <location>
        <begin position="462"/>
        <end position="483"/>
    </location>
</feature>
<organism evidence="2 3">
    <name type="scientific">Trichoderma citrinoviride</name>
    <dbReference type="NCBI Taxonomy" id="58853"/>
    <lineage>
        <taxon>Eukaryota</taxon>
        <taxon>Fungi</taxon>
        <taxon>Dikarya</taxon>
        <taxon>Ascomycota</taxon>
        <taxon>Pezizomycotina</taxon>
        <taxon>Sordariomycetes</taxon>
        <taxon>Hypocreomycetidae</taxon>
        <taxon>Hypocreales</taxon>
        <taxon>Hypocreaceae</taxon>
        <taxon>Trichoderma</taxon>
    </lineage>
</organism>
<dbReference type="OrthoDB" id="5419219at2759"/>
<accession>A0A2T4AYB1</accession>
<feature type="transmembrane region" description="Helical" evidence="1">
    <location>
        <begin position="604"/>
        <end position="625"/>
    </location>
</feature>
<evidence type="ECO:0000313" key="3">
    <source>
        <dbReference type="Proteomes" id="UP000241546"/>
    </source>
</evidence>